<evidence type="ECO:0000259" key="3">
    <source>
        <dbReference type="Pfam" id="PF00892"/>
    </source>
</evidence>
<keyword evidence="5" id="KW-1185">Reference proteome</keyword>
<keyword evidence="2" id="KW-0472">Membrane</keyword>
<feature type="transmembrane region" description="Helical" evidence="2">
    <location>
        <begin position="93"/>
        <end position="110"/>
    </location>
</feature>
<feature type="compositionally biased region" description="Polar residues" evidence="1">
    <location>
        <begin position="14"/>
        <end position="26"/>
    </location>
</feature>
<keyword evidence="2" id="KW-0812">Transmembrane</keyword>
<dbReference type="GO" id="GO:0016020">
    <property type="term" value="C:membrane"/>
    <property type="evidence" value="ECO:0007669"/>
    <property type="project" value="InterPro"/>
</dbReference>
<feature type="transmembrane region" description="Helical" evidence="2">
    <location>
        <begin position="228"/>
        <end position="245"/>
    </location>
</feature>
<dbReference type="PANTHER" id="PTHR19346:SF4">
    <property type="entry name" value="SUGAR PHOSPHATE TRANSPORTER DOMAIN-CONTAINING PROTEIN"/>
    <property type="match status" value="1"/>
</dbReference>
<dbReference type="InterPro" id="IPR037185">
    <property type="entry name" value="EmrE-like"/>
</dbReference>
<dbReference type="Proteomes" id="UP001375240">
    <property type="component" value="Unassembled WGS sequence"/>
</dbReference>
<feature type="transmembrane region" description="Helical" evidence="2">
    <location>
        <begin position="130"/>
        <end position="148"/>
    </location>
</feature>
<feature type="transmembrane region" description="Helical" evidence="2">
    <location>
        <begin position="322"/>
        <end position="344"/>
    </location>
</feature>
<accession>A0AAV9U5Q8</accession>
<feature type="transmembrane region" description="Helical" evidence="2">
    <location>
        <begin position="254"/>
        <end position="272"/>
    </location>
</feature>
<reference evidence="4 5" key="1">
    <citation type="submission" date="2019-10" db="EMBL/GenBank/DDBJ databases">
        <authorList>
            <person name="Palmer J.M."/>
        </authorList>
    </citation>
    <scope>NUCLEOTIDE SEQUENCE [LARGE SCALE GENOMIC DNA]</scope>
    <source>
        <strain evidence="4 5">TWF696</strain>
    </source>
</reference>
<feature type="transmembrane region" description="Helical" evidence="2">
    <location>
        <begin position="364"/>
        <end position="385"/>
    </location>
</feature>
<feature type="domain" description="EamA" evidence="3">
    <location>
        <begin position="204"/>
        <end position="268"/>
    </location>
</feature>
<dbReference type="Pfam" id="PF00892">
    <property type="entry name" value="EamA"/>
    <property type="match status" value="1"/>
</dbReference>
<dbReference type="EMBL" id="JAVHNQ010000011">
    <property type="protein sequence ID" value="KAK6336105.1"/>
    <property type="molecule type" value="Genomic_DNA"/>
</dbReference>
<feature type="transmembrane region" description="Helical" evidence="2">
    <location>
        <begin position="195"/>
        <end position="216"/>
    </location>
</feature>
<evidence type="ECO:0000256" key="2">
    <source>
        <dbReference type="SAM" id="Phobius"/>
    </source>
</evidence>
<feature type="region of interest" description="Disordered" evidence="1">
    <location>
        <begin position="1"/>
        <end position="47"/>
    </location>
</feature>
<dbReference type="InterPro" id="IPR000620">
    <property type="entry name" value="EamA_dom"/>
</dbReference>
<protein>
    <recommendedName>
        <fullName evidence="3">EamA domain-containing protein</fullName>
    </recommendedName>
</protein>
<feature type="transmembrane region" description="Helical" evidence="2">
    <location>
        <begin position="417"/>
        <end position="440"/>
    </location>
</feature>
<evidence type="ECO:0000313" key="4">
    <source>
        <dbReference type="EMBL" id="KAK6336105.1"/>
    </source>
</evidence>
<name>A0AAV9U5Q8_9PEZI</name>
<keyword evidence="2" id="KW-1133">Transmembrane helix</keyword>
<evidence type="ECO:0000313" key="5">
    <source>
        <dbReference type="Proteomes" id="UP001375240"/>
    </source>
</evidence>
<dbReference type="AlphaFoldDB" id="A0AAV9U5Q8"/>
<organism evidence="4 5">
    <name type="scientific">Orbilia brochopaga</name>
    <dbReference type="NCBI Taxonomy" id="3140254"/>
    <lineage>
        <taxon>Eukaryota</taxon>
        <taxon>Fungi</taxon>
        <taxon>Dikarya</taxon>
        <taxon>Ascomycota</taxon>
        <taxon>Pezizomycotina</taxon>
        <taxon>Orbiliomycetes</taxon>
        <taxon>Orbiliales</taxon>
        <taxon>Orbiliaceae</taxon>
        <taxon>Orbilia</taxon>
    </lineage>
</organism>
<dbReference type="InterPro" id="IPR026505">
    <property type="entry name" value="Solute_c_fam_35_mem_F3/F4"/>
</dbReference>
<proteinExistence type="predicted"/>
<gene>
    <name evidence="4" type="ORF">TWF696_001673</name>
</gene>
<feature type="transmembrane region" description="Helical" evidence="2">
    <location>
        <begin position="392"/>
        <end position="411"/>
    </location>
</feature>
<sequence>MQNSREPDIDEAGPSTSAHNDPSSQRRPLLEAPTAAATNTEDDGQDNWEVEWDVYSSATSANGSDDSASSLSEAGSELGLFQRDGERLEGRRRVVVAGILMAVTVLSLTAQTECTVYVQRSLGWDKPYMILYLTHSFYIVLWPGLLAWERFRQRDKPWSRFFEDHFFVVRRTAQYVVYRTMDLTVEQTAESPVMYMLRTCFVQCCALNFAAVTWFMAANMTTPSDLNAINNTSAIFTYVFSVWLLKEPMRVKKNMAVILAVVGVCIIAYGNPSDTAEDKADASYPDRTFGNIITGVGAVLYGLYRVLYKLKACLPVEASAEMNIMFSVIVGSSIGFFTATVFWIPLPVLHIFGWETFELPGLAAAFWTFMGMVAGVFLTLSFLSLTALTSPVLSSVAAMLSIFVVALYDWLFTGHGLTGATLAGGSSIIVAFLLIGWSTYEETYPRDREESLELQRIPSRDEV</sequence>
<dbReference type="PANTHER" id="PTHR19346">
    <property type="entry name" value="SUGAR PHOSPHATE TRANSPORTER DOMAIN-CONTAINING PROTEIN"/>
    <property type="match status" value="1"/>
</dbReference>
<comment type="caution">
    <text evidence="4">The sequence shown here is derived from an EMBL/GenBank/DDBJ whole genome shotgun (WGS) entry which is preliminary data.</text>
</comment>
<feature type="transmembrane region" description="Helical" evidence="2">
    <location>
        <begin position="292"/>
        <end position="310"/>
    </location>
</feature>
<evidence type="ECO:0000256" key="1">
    <source>
        <dbReference type="SAM" id="MobiDB-lite"/>
    </source>
</evidence>
<dbReference type="SUPFAM" id="SSF103481">
    <property type="entry name" value="Multidrug resistance efflux transporter EmrE"/>
    <property type="match status" value="1"/>
</dbReference>